<dbReference type="Pfam" id="PF03739">
    <property type="entry name" value="LptF_LptG"/>
    <property type="match status" value="1"/>
</dbReference>
<keyword evidence="2" id="KW-1003">Cell membrane</keyword>
<feature type="transmembrane region" description="Helical" evidence="6">
    <location>
        <begin position="67"/>
        <end position="89"/>
    </location>
</feature>
<comment type="caution">
    <text evidence="7">The sequence shown here is derived from an EMBL/GenBank/DDBJ whole genome shotgun (WGS) entry which is preliminary data.</text>
</comment>
<evidence type="ECO:0000313" key="7">
    <source>
        <dbReference type="EMBL" id="KGN96466.1"/>
    </source>
</evidence>
<evidence type="ECO:0000256" key="1">
    <source>
        <dbReference type="ARBA" id="ARBA00004651"/>
    </source>
</evidence>
<keyword evidence="5 6" id="KW-0472">Membrane</keyword>
<sequence length="364" mass="41869">MARKVRLFTTIDRYILRQFLGTYFFSILLILSVAVVFDINEKISDFLKPEVPIRAIIFDYYLNFIPYYANLFSPLFTFISVIFFTTKLAENSEIIAMLAGGISFKRLMRPYMFSAAVIAILTFLLNSFLIPPANKTRIDFQNQYIKNRKMTYDENIQMEVQKDVFVYFGSYNEEINTGYQFSMEKFDGNRLVSRLTAVRTEYADSGHWMVHNYVINNYKDMKQEVITGRTIDTLLHIQPSDFLVSLEDMETMTTPQLSKYISRQQERGVGNAKLYAIELHKRYAAIMTAFLLTVIGLSLSARKLKGGLGFNIAIGLGLSFGYILFTTATSTFAVSGSMSPWMAAWLPNFVYLFIAAYIYTRAPR</sequence>
<evidence type="ECO:0000256" key="6">
    <source>
        <dbReference type="SAM" id="Phobius"/>
    </source>
</evidence>
<keyword evidence="3 6" id="KW-0812">Transmembrane</keyword>
<dbReference type="GO" id="GO:0015920">
    <property type="term" value="P:lipopolysaccharide transport"/>
    <property type="evidence" value="ECO:0007669"/>
    <property type="project" value="TreeGrafter"/>
</dbReference>
<feature type="transmembrane region" description="Helical" evidence="6">
    <location>
        <begin position="340"/>
        <end position="359"/>
    </location>
</feature>
<evidence type="ECO:0000256" key="3">
    <source>
        <dbReference type="ARBA" id="ARBA00022692"/>
    </source>
</evidence>
<dbReference type="RefSeq" id="WP_036889475.1">
    <property type="nucleotide sequence ID" value="NZ_JQJC01000003.1"/>
</dbReference>
<reference evidence="7 8" key="1">
    <citation type="submission" date="2014-08" db="EMBL/GenBank/DDBJ databases">
        <title>Porphyromonas crevioricanis strain:COT-253_OH1447 Genome sequencing.</title>
        <authorList>
            <person name="Wallis C."/>
            <person name="Deusch O."/>
            <person name="O'Flynn C."/>
            <person name="Davis I."/>
            <person name="Jospin G."/>
            <person name="Darling A.E."/>
            <person name="Coil D.A."/>
            <person name="Alexiev A."/>
            <person name="Horsfall A."/>
            <person name="Kirkwood N."/>
            <person name="Harris S."/>
            <person name="Eisen J.A."/>
        </authorList>
    </citation>
    <scope>NUCLEOTIDE SEQUENCE [LARGE SCALE GENOMIC DNA]</scope>
    <source>
        <strain evidence="8">COT-253 OH1447</strain>
    </source>
</reference>
<protein>
    <submittedName>
        <fullName evidence="7">Membrane protein</fullName>
    </submittedName>
</protein>
<feature type="transmembrane region" description="Helical" evidence="6">
    <location>
        <begin position="110"/>
        <end position="130"/>
    </location>
</feature>
<keyword evidence="4 6" id="KW-1133">Transmembrane helix</keyword>
<proteinExistence type="predicted"/>
<dbReference type="GO" id="GO:0043190">
    <property type="term" value="C:ATP-binding cassette (ABC) transporter complex"/>
    <property type="evidence" value="ECO:0007669"/>
    <property type="project" value="TreeGrafter"/>
</dbReference>
<dbReference type="EMBL" id="JQJC01000003">
    <property type="protein sequence ID" value="KGN96466.1"/>
    <property type="molecule type" value="Genomic_DNA"/>
</dbReference>
<evidence type="ECO:0000256" key="4">
    <source>
        <dbReference type="ARBA" id="ARBA00022989"/>
    </source>
</evidence>
<accession>A0AB34PJX3</accession>
<gene>
    <name evidence="7" type="ORF">HQ38_01405</name>
</gene>
<feature type="transmembrane region" description="Helical" evidence="6">
    <location>
        <begin position="308"/>
        <end position="328"/>
    </location>
</feature>
<evidence type="ECO:0000313" key="8">
    <source>
        <dbReference type="Proteomes" id="UP000030136"/>
    </source>
</evidence>
<dbReference type="PANTHER" id="PTHR33529">
    <property type="entry name" value="SLR0882 PROTEIN-RELATED"/>
    <property type="match status" value="1"/>
</dbReference>
<dbReference type="InterPro" id="IPR005495">
    <property type="entry name" value="LptG/LptF_permease"/>
</dbReference>
<dbReference type="PANTHER" id="PTHR33529:SF8">
    <property type="entry name" value="PERMEASE, YJGP_YJGQ FAMILY"/>
    <property type="match status" value="1"/>
</dbReference>
<dbReference type="AlphaFoldDB" id="A0AB34PJX3"/>
<comment type="subcellular location">
    <subcellularLocation>
        <location evidence="1">Cell membrane</location>
        <topology evidence="1">Multi-pass membrane protein</topology>
    </subcellularLocation>
</comment>
<feature type="transmembrane region" description="Helical" evidence="6">
    <location>
        <begin position="20"/>
        <end position="39"/>
    </location>
</feature>
<evidence type="ECO:0000256" key="2">
    <source>
        <dbReference type="ARBA" id="ARBA00022475"/>
    </source>
</evidence>
<dbReference type="Proteomes" id="UP000030136">
    <property type="component" value="Unassembled WGS sequence"/>
</dbReference>
<evidence type="ECO:0000256" key="5">
    <source>
        <dbReference type="ARBA" id="ARBA00023136"/>
    </source>
</evidence>
<feature type="transmembrane region" description="Helical" evidence="6">
    <location>
        <begin position="283"/>
        <end position="301"/>
    </location>
</feature>
<name>A0AB34PJX3_9PORP</name>
<organism evidence="7 8">
    <name type="scientific">Porphyromonas crevioricanis</name>
    <dbReference type="NCBI Taxonomy" id="393921"/>
    <lineage>
        <taxon>Bacteria</taxon>
        <taxon>Pseudomonadati</taxon>
        <taxon>Bacteroidota</taxon>
        <taxon>Bacteroidia</taxon>
        <taxon>Bacteroidales</taxon>
        <taxon>Porphyromonadaceae</taxon>
        <taxon>Porphyromonas</taxon>
    </lineage>
</organism>